<name>A0A7L9FI12_9CREN</name>
<accession>A0A7L9FI12</accession>
<dbReference type="KEGG" id="thel:IG193_02170"/>
<keyword evidence="1" id="KW-0472">Membrane</keyword>
<dbReference type="Proteomes" id="UP000594121">
    <property type="component" value="Chromosome"/>
</dbReference>
<evidence type="ECO:0000313" key="3">
    <source>
        <dbReference type="EMBL" id="QOJ79291.1"/>
    </source>
</evidence>
<organism evidence="3 4">
    <name type="scientific">Infirmifilum lucidum</name>
    <dbReference type="NCBI Taxonomy" id="2776706"/>
    <lineage>
        <taxon>Archaea</taxon>
        <taxon>Thermoproteota</taxon>
        <taxon>Thermoprotei</taxon>
        <taxon>Thermofilales</taxon>
        <taxon>Thermofilaceae</taxon>
        <taxon>Infirmifilum</taxon>
    </lineage>
</organism>
<reference evidence="3 4" key="1">
    <citation type="submission" date="2020-10" db="EMBL/GenBank/DDBJ databases">
        <title>Thermofilum lucidum 3507LT sp. nov. a novel member of Thermofilaceae family isolated from Chile hot spring, and proposal of description order Thermofilales.</title>
        <authorList>
            <person name="Zayulina K.S."/>
            <person name="Elcheninov A.G."/>
            <person name="Toshchakov S.V."/>
            <person name="Kublanov I.V."/>
        </authorList>
    </citation>
    <scope>NUCLEOTIDE SEQUENCE [LARGE SCALE GENOMIC DNA]</scope>
    <source>
        <strain evidence="3 4">3507LT</strain>
    </source>
</reference>
<evidence type="ECO:0000313" key="4">
    <source>
        <dbReference type="Proteomes" id="UP000594121"/>
    </source>
</evidence>
<dbReference type="RefSeq" id="WP_192819263.1">
    <property type="nucleotide sequence ID" value="NZ_CP062310.1"/>
</dbReference>
<proteinExistence type="predicted"/>
<dbReference type="AlphaFoldDB" id="A0A7L9FI12"/>
<evidence type="ECO:0000259" key="2">
    <source>
        <dbReference type="Pfam" id="PF01882"/>
    </source>
</evidence>
<gene>
    <name evidence="3" type="ORF">IG193_02170</name>
</gene>
<dbReference type="InterPro" id="IPR002881">
    <property type="entry name" value="DUF58"/>
</dbReference>
<evidence type="ECO:0000256" key="1">
    <source>
        <dbReference type="SAM" id="Phobius"/>
    </source>
</evidence>
<sequence length="426" mass="47039">MKVSPTERGVAFLAMLSFFWASTILLQDQLLALFAAVASVVYVFDLSRLLLDARRLVLEVRGEPVQEVWVWERPGFEVLAGLFFEPVGLPAWLAVGDVEARGRVLAYRFEAAFKYSGVYSVEKITARVYSRLGLFELLEEVPVGVTFRVKPATLLWLQRALALLGVGGSFKAAVPQEALSQVVYLRSTPEEYVGSREYQPGDDLKFIDWKSTARRQLLFVKEFRGGFGFQPLLVFDLRCTGPYTCDAVASAVLSLAVGLVSHGVQASGVYETDTGRFFSFNTTQGLLAYVVGRVLESRIVEELDIYEFIEPQTIDEIRGVLKKVAGLNPGFGAQEGTLAHGNVVYVTSLLHATGEVLDFASRVARSGGILSLVVPAEPWLDARDDVEAERVKSSFHKATRKLSSLGVNVFLCRKEIQKTLVIEPSI</sequence>
<keyword evidence="1" id="KW-0812">Transmembrane</keyword>
<dbReference type="InParanoid" id="A0A7L9FI12"/>
<dbReference type="PANTHER" id="PTHR34351">
    <property type="entry name" value="SLR1927 PROTEIN-RELATED"/>
    <property type="match status" value="1"/>
</dbReference>
<protein>
    <submittedName>
        <fullName evidence="3">DUF58 domain-containing protein</fullName>
    </submittedName>
</protein>
<keyword evidence="4" id="KW-1185">Reference proteome</keyword>
<dbReference type="Pfam" id="PF01882">
    <property type="entry name" value="DUF58"/>
    <property type="match status" value="1"/>
</dbReference>
<feature type="transmembrane region" description="Helical" evidence="1">
    <location>
        <begin position="9"/>
        <end position="26"/>
    </location>
</feature>
<feature type="domain" description="DUF58" evidence="2">
    <location>
        <begin position="195"/>
        <end position="238"/>
    </location>
</feature>
<dbReference type="GeneID" id="59148664"/>
<dbReference type="EMBL" id="CP062310">
    <property type="protein sequence ID" value="QOJ79291.1"/>
    <property type="molecule type" value="Genomic_DNA"/>
</dbReference>
<keyword evidence="1" id="KW-1133">Transmembrane helix</keyword>